<evidence type="ECO:0000256" key="7">
    <source>
        <dbReference type="ARBA" id="ARBA00022801"/>
    </source>
</evidence>
<sequence length="196" mass="22723">MIGFNRLILSLFDRHLKWDLRELRYWPWAVATWLPAVIFFNDHIGDVTWISGESMYPFLNTGYNEGLKKDFCWTSKLGPTSNLQRGMIVSFYPFHPETLVVKRIIAMEGDTVYTRAPCPVPTVQVPRNHVWVEGDNRAANKTLDSNTYGAIPINLIQGKITHILWPWRSFGRIRSEEFKGKTRVIRGTKEEAPAWD</sequence>
<feature type="domain" description="Peptidase S26" evidence="12">
    <location>
        <begin position="34"/>
        <end position="114"/>
    </location>
</feature>
<reference evidence="13 14" key="1">
    <citation type="submission" date="2017-04" db="EMBL/GenBank/DDBJ databases">
        <title>Draft genome sequence of Marssonina coronaria NL1: causal agent of apple blotch.</title>
        <authorList>
            <person name="Cheng Q."/>
        </authorList>
    </citation>
    <scope>NUCLEOTIDE SEQUENCE [LARGE SCALE GENOMIC DNA]</scope>
    <source>
        <strain evidence="13 14">NL1</strain>
    </source>
</reference>
<evidence type="ECO:0000256" key="4">
    <source>
        <dbReference type="ARBA" id="ARBA00022670"/>
    </source>
</evidence>
<dbReference type="Pfam" id="PF10502">
    <property type="entry name" value="Peptidase_S26"/>
    <property type="match status" value="1"/>
</dbReference>
<organism evidence="13 14">
    <name type="scientific">Diplocarpon coronariae</name>
    <dbReference type="NCBI Taxonomy" id="2795749"/>
    <lineage>
        <taxon>Eukaryota</taxon>
        <taxon>Fungi</taxon>
        <taxon>Dikarya</taxon>
        <taxon>Ascomycota</taxon>
        <taxon>Pezizomycotina</taxon>
        <taxon>Leotiomycetes</taxon>
        <taxon>Helotiales</taxon>
        <taxon>Drepanopezizaceae</taxon>
        <taxon>Diplocarpon</taxon>
    </lineage>
</organism>
<dbReference type="GO" id="GO:0006627">
    <property type="term" value="P:protein processing involved in protein targeting to mitochondrion"/>
    <property type="evidence" value="ECO:0007669"/>
    <property type="project" value="InterPro"/>
</dbReference>
<evidence type="ECO:0000256" key="9">
    <source>
        <dbReference type="ARBA" id="ARBA00023128"/>
    </source>
</evidence>
<proteinExistence type="inferred from homology"/>
<name>A0A218YYL0_9HELO</name>
<dbReference type="InParanoid" id="A0A218YYL0"/>
<keyword evidence="8" id="KW-1133">Transmembrane helix</keyword>
<evidence type="ECO:0000256" key="2">
    <source>
        <dbReference type="ARBA" id="ARBA00007066"/>
    </source>
</evidence>
<accession>A0A218YYL0</accession>
<evidence type="ECO:0000256" key="3">
    <source>
        <dbReference type="ARBA" id="ARBA00013650"/>
    </source>
</evidence>
<evidence type="ECO:0000313" key="14">
    <source>
        <dbReference type="Proteomes" id="UP000242519"/>
    </source>
</evidence>
<dbReference type="InterPro" id="IPR019533">
    <property type="entry name" value="Peptidase_S26"/>
</dbReference>
<keyword evidence="5" id="KW-0812">Transmembrane</keyword>
<dbReference type="GO" id="GO:0004252">
    <property type="term" value="F:serine-type endopeptidase activity"/>
    <property type="evidence" value="ECO:0007669"/>
    <property type="project" value="InterPro"/>
</dbReference>
<comment type="similarity">
    <text evidence="2">Belongs to the peptidase S26 family. IMP2 subfamily.</text>
</comment>
<dbReference type="Gene3D" id="2.10.109.10">
    <property type="entry name" value="Umud Fragment, subunit A"/>
    <property type="match status" value="1"/>
</dbReference>
<dbReference type="Proteomes" id="UP000242519">
    <property type="component" value="Unassembled WGS sequence"/>
</dbReference>
<dbReference type="CDD" id="cd06530">
    <property type="entry name" value="S26_SPase_I"/>
    <property type="match status" value="1"/>
</dbReference>
<dbReference type="PANTHER" id="PTHR46041:SF2">
    <property type="entry name" value="MITOCHONDRIAL INNER MEMBRANE PROTEASE SUBUNIT 2"/>
    <property type="match status" value="1"/>
</dbReference>
<comment type="subcellular location">
    <subcellularLocation>
        <location evidence="1">Mitochondrion inner membrane</location>
        <topology evidence="1">Single-pass membrane protein</topology>
    </subcellularLocation>
</comment>
<keyword evidence="4" id="KW-0645">Protease</keyword>
<dbReference type="GO" id="GO:0042720">
    <property type="term" value="C:mitochondrial inner membrane peptidase complex"/>
    <property type="evidence" value="ECO:0007669"/>
    <property type="project" value="InterPro"/>
</dbReference>
<dbReference type="AlphaFoldDB" id="A0A218YYL0"/>
<gene>
    <name evidence="13" type="ORF">B2J93_8696</name>
</gene>
<keyword evidence="9" id="KW-0496">Mitochondrion</keyword>
<feature type="active site" evidence="11">
    <location>
        <position position="54"/>
    </location>
</feature>
<evidence type="ECO:0000259" key="12">
    <source>
        <dbReference type="Pfam" id="PF10502"/>
    </source>
</evidence>
<evidence type="ECO:0000256" key="11">
    <source>
        <dbReference type="PIRSR" id="PIRSR600223-1"/>
    </source>
</evidence>
<evidence type="ECO:0000256" key="6">
    <source>
        <dbReference type="ARBA" id="ARBA00022792"/>
    </source>
</evidence>
<dbReference type="OrthoDB" id="9996127at2759"/>
<dbReference type="SUPFAM" id="SSF51306">
    <property type="entry name" value="LexA/Signal peptidase"/>
    <property type="match status" value="1"/>
</dbReference>
<evidence type="ECO:0000256" key="10">
    <source>
        <dbReference type="ARBA" id="ARBA00023136"/>
    </source>
</evidence>
<keyword evidence="6" id="KW-0999">Mitochondrion inner membrane</keyword>
<keyword evidence="10" id="KW-0472">Membrane</keyword>
<dbReference type="InterPro" id="IPR037730">
    <property type="entry name" value="IMP2"/>
</dbReference>
<dbReference type="PRINTS" id="PR00727">
    <property type="entry name" value="LEADERPTASE"/>
</dbReference>
<keyword evidence="14" id="KW-1185">Reference proteome</keyword>
<evidence type="ECO:0000256" key="5">
    <source>
        <dbReference type="ARBA" id="ARBA00022692"/>
    </source>
</evidence>
<dbReference type="PANTHER" id="PTHR46041">
    <property type="entry name" value="MITOCHONDRIAL INNER MEMBRANE PROTEASE SUBUNIT 2"/>
    <property type="match status" value="1"/>
</dbReference>
<keyword evidence="7" id="KW-0378">Hydrolase</keyword>
<dbReference type="STRING" id="503106.A0A218YYL0"/>
<dbReference type="InterPro" id="IPR000223">
    <property type="entry name" value="Pept_S26A_signal_pept_1"/>
</dbReference>
<evidence type="ECO:0000256" key="8">
    <source>
        <dbReference type="ARBA" id="ARBA00022989"/>
    </source>
</evidence>
<dbReference type="GO" id="GO:0006465">
    <property type="term" value="P:signal peptide processing"/>
    <property type="evidence" value="ECO:0007669"/>
    <property type="project" value="InterPro"/>
</dbReference>
<comment type="caution">
    <text evidence="13">The sequence shown here is derived from an EMBL/GenBank/DDBJ whole genome shotgun (WGS) entry which is preliminary data.</text>
</comment>
<dbReference type="InterPro" id="IPR036286">
    <property type="entry name" value="LexA/Signal_pep-like_sf"/>
</dbReference>
<evidence type="ECO:0000256" key="1">
    <source>
        <dbReference type="ARBA" id="ARBA00004434"/>
    </source>
</evidence>
<feature type="active site" evidence="11">
    <location>
        <position position="102"/>
    </location>
</feature>
<evidence type="ECO:0000313" key="13">
    <source>
        <dbReference type="EMBL" id="OWP00125.1"/>
    </source>
</evidence>
<protein>
    <recommendedName>
        <fullName evidence="3">Mitochondrial inner membrane protease subunit 2</fullName>
    </recommendedName>
</protein>
<dbReference type="FunCoup" id="A0A218YYL0">
    <property type="interactions" value="327"/>
</dbReference>
<dbReference type="EMBL" id="MZNU01000336">
    <property type="protein sequence ID" value="OWP00125.1"/>
    <property type="molecule type" value="Genomic_DNA"/>
</dbReference>